<evidence type="ECO:0000259" key="1">
    <source>
        <dbReference type="Pfam" id="PF14336"/>
    </source>
</evidence>
<organism evidence="2">
    <name type="scientific">marine metagenome</name>
    <dbReference type="NCBI Taxonomy" id="408172"/>
    <lineage>
        <taxon>unclassified sequences</taxon>
        <taxon>metagenomes</taxon>
        <taxon>ecological metagenomes</taxon>
    </lineage>
</organism>
<gene>
    <name evidence="2" type="ORF">METZ01_LOCUS439630</name>
</gene>
<sequence length="178" mass="19913">MNNLYIKESAEMILENINKGKIIISTGFFEIIPKTIETDGPPGAFSIGNAITELGGEVIYLIESHTKDFIGKDQQTIIFPNTTKEESVEFAKKIIKDYKPSALISIERCGITENDRYLNISRQDISNYNAYIDVLFDLHNNTIGIGDGGNEIGMGNLYEHLSCSDKYIDEPTISKTKH</sequence>
<reference evidence="2" key="1">
    <citation type="submission" date="2018-05" db="EMBL/GenBank/DDBJ databases">
        <authorList>
            <person name="Lanie J.A."/>
            <person name="Ng W.-L."/>
            <person name="Kazmierczak K.M."/>
            <person name="Andrzejewski T.M."/>
            <person name="Davidsen T.M."/>
            <person name="Wayne K.J."/>
            <person name="Tettelin H."/>
            <person name="Glass J.I."/>
            <person name="Rusch D."/>
            <person name="Podicherti R."/>
            <person name="Tsui H.-C.T."/>
            <person name="Winkler M.E."/>
        </authorList>
    </citation>
    <scope>NUCLEOTIDE SEQUENCE</scope>
</reference>
<dbReference type="Gene3D" id="3.90.1640.20">
    <property type="entry name" value="TON_0340"/>
    <property type="match status" value="1"/>
</dbReference>
<proteinExistence type="predicted"/>
<accession>A0A382YU25</accession>
<feature type="non-terminal residue" evidence="2">
    <location>
        <position position="178"/>
    </location>
</feature>
<dbReference type="AlphaFoldDB" id="A0A382YU25"/>
<dbReference type="InterPro" id="IPR025504">
    <property type="entry name" value="GLUCM_C"/>
</dbReference>
<evidence type="ECO:0000313" key="2">
    <source>
        <dbReference type="EMBL" id="SVD86776.1"/>
    </source>
</evidence>
<feature type="domain" description="D-glutamate cyclase-like C-terminal" evidence="1">
    <location>
        <begin position="9"/>
        <end position="166"/>
    </location>
</feature>
<protein>
    <recommendedName>
        <fullName evidence="1">D-glutamate cyclase-like C-terminal domain-containing protein</fullName>
    </recommendedName>
</protein>
<dbReference type="Pfam" id="PF14336">
    <property type="entry name" value="GLUCM-like_C"/>
    <property type="match status" value="1"/>
</dbReference>
<dbReference type="EMBL" id="UINC01178556">
    <property type="protein sequence ID" value="SVD86776.1"/>
    <property type="molecule type" value="Genomic_DNA"/>
</dbReference>
<name>A0A382YU25_9ZZZZ</name>